<dbReference type="Proteomes" id="UP000886520">
    <property type="component" value="Chromosome 14"/>
</dbReference>
<dbReference type="Gene3D" id="1.25.40.10">
    <property type="entry name" value="Tetratricopeptide repeat domain"/>
    <property type="match status" value="1"/>
</dbReference>
<evidence type="ECO:0000313" key="3">
    <source>
        <dbReference type="EMBL" id="KAI5070710.1"/>
    </source>
</evidence>
<comment type="caution">
    <text evidence="3">The sequence shown here is derived from an EMBL/GenBank/DDBJ whole genome shotgun (WGS) entry which is preliminary data.</text>
</comment>
<sequence length="100" mass="11013">MKLEGILPNAVTYVCILKACAVIRNIKKGKQIHDEISKQGLLEKNLVLGGALVEMYVKCGSLPQAQKVMKKLPRRDVVSWSALISGYAQKGQGQQAFKML</sequence>
<evidence type="ECO:0008006" key="5">
    <source>
        <dbReference type="Google" id="ProtNLM"/>
    </source>
</evidence>
<keyword evidence="4" id="KW-1185">Reference proteome</keyword>
<dbReference type="OrthoDB" id="1927484at2759"/>
<name>A0A9D4UML5_ADICA</name>
<organism evidence="3 4">
    <name type="scientific">Adiantum capillus-veneris</name>
    <name type="common">Maidenhair fern</name>
    <dbReference type="NCBI Taxonomy" id="13818"/>
    <lineage>
        <taxon>Eukaryota</taxon>
        <taxon>Viridiplantae</taxon>
        <taxon>Streptophyta</taxon>
        <taxon>Embryophyta</taxon>
        <taxon>Tracheophyta</taxon>
        <taxon>Polypodiopsida</taxon>
        <taxon>Polypodiidae</taxon>
        <taxon>Polypodiales</taxon>
        <taxon>Pteridineae</taxon>
        <taxon>Pteridaceae</taxon>
        <taxon>Vittarioideae</taxon>
        <taxon>Adiantum</taxon>
    </lineage>
</organism>
<proteinExistence type="predicted"/>
<dbReference type="EMBL" id="JABFUD020000014">
    <property type="protein sequence ID" value="KAI5070710.1"/>
    <property type="molecule type" value="Genomic_DNA"/>
</dbReference>
<dbReference type="Pfam" id="PF13812">
    <property type="entry name" value="PPR_3"/>
    <property type="match status" value="1"/>
</dbReference>
<dbReference type="PANTHER" id="PTHR47926">
    <property type="entry name" value="PENTATRICOPEPTIDE REPEAT-CONTAINING PROTEIN"/>
    <property type="match status" value="1"/>
</dbReference>
<dbReference type="InterPro" id="IPR002885">
    <property type="entry name" value="PPR_rpt"/>
</dbReference>
<dbReference type="GO" id="GO:0003723">
    <property type="term" value="F:RNA binding"/>
    <property type="evidence" value="ECO:0007669"/>
    <property type="project" value="InterPro"/>
</dbReference>
<dbReference type="Pfam" id="PF01535">
    <property type="entry name" value="PPR"/>
    <property type="match status" value="1"/>
</dbReference>
<evidence type="ECO:0000256" key="2">
    <source>
        <dbReference type="PROSITE-ProRule" id="PRU00708"/>
    </source>
</evidence>
<evidence type="ECO:0000256" key="1">
    <source>
        <dbReference type="ARBA" id="ARBA00022737"/>
    </source>
</evidence>
<dbReference type="GO" id="GO:0009451">
    <property type="term" value="P:RNA modification"/>
    <property type="evidence" value="ECO:0007669"/>
    <property type="project" value="InterPro"/>
</dbReference>
<dbReference type="AlphaFoldDB" id="A0A9D4UML5"/>
<reference evidence="3" key="1">
    <citation type="submission" date="2021-01" db="EMBL/GenBank/DDBJ databases">
        <title>Adiantum capillus-veneris genome.</title>
        <authorList>
            <person name="Fang Y."/>
            <person name="Liao Q."/>
        </authorList>
    </citation>
    <scope>NUCLEOTIDE SEQUENCE</scope>
    <source>
        <strain evidence="3">H3</strain>
        <tissue evidence="3">Leaf</tissue>
    </source>
</reference>
<feature type="repeat" description="PPR" evidence="2">
    <location>
        <begin position="76"/>
        <end position="100"/>
    </location>
</feature>
<dbReference type="PROSITE" id="PS51375">
    <property type="entry name" value="PPR"/>
    <property type="match status" value="1"/>
</dbReference>
<keyword evidence="1" id="KW-0677">Repeat</keyword>
<dbReference type="InterPro" id="IPR011990">
    <property type="entry name" value="TPR-like_helical_dom_sf"/>
</dbReference>
<evidence type="ECO:0000313" key="4">
    <source>
        <dbReference type="Proteomes" id="UP000886520"/>
    </source>
</evidence>
<gene>
    <name evidence="3" type="ORF">GOP47_0015053</name>
</gene>
<dbReference type="PANTHER" id="PTHR47926:SF533">
    <property type="entry name" value="DYW DOMAIN-CONTAINING PROTEIN"/>
    <property type="match status" value="1"/>
</dbReference>
<protein>
    <recommendedName>
        <fullName evidence="5">Pentatricopeptide repeat-containing protein</fullName>
    </recommendedName>
</protein>
<dbReference type="InterPro" id="IPR046960">
    <property type="entry name" value="PPR_At4g14850-like_plant"/>
</dbReference>
<accession>A0A9D4UML5</accession>